<dbReference type="AlphaFoldDB" id="A0ABD0Z6W4"/>
<dbReference type="PANTHER" id="PTHR34057:SF10">
    <property type="entry name" value="TRANSPOSASE, PTTA_EN_SPM, PLANT"/>
    <property type="match status" value="1"/>
</dbReference>
<keyword evidence="4" id="KW-1185">Reference proteome</keyword>
<gene>
    <name evidence="3" type="ORF">V5N11_016823</name>
</gene>
<evidence type="ECO:0000313" key="3">
    <source>
        <dbReference type="EMBL" id="KAL1190445.1"/>
    </source>
</evidence>
<feature type="compositionally biased region" description="Basic and acidic residues" evidence="2">
    <location>
        <begin position="448"/>
        <end position="471"/>
    </location>
</feature>
<organism evidence="3 4">
    <name type="scientific">Cardamine amara subsp. amara</name>
    <dbReference type="NCBI Taxonomy" id="228776"/>
    <lineage>
        <taxon>Eukaryota</taxon>
        <taxon>Viridiplantae</taxon>
        <taxon>Streptophyta</taxon>
        <taxon>Embryophyta</taxon>
        <taxon>Tracheophyta</taxon>
        <taxon>Spermatophyta</taxon>
        <taxon>Magnoliopsida</taxon>
        <taxon>eudicotyledons</taxon>
        <taxon>Gunneridae</taxon>
        <taxon>Pentapetalae</taxon>
        <taxon>rosids</taxon>
        <taxon>malvids</taxon>
        <taxon>Brassicales</taxon>
        <taxon>Brassicaceae</taxon>
        <taxon>Cardamineae</taxon>
        <taxon>Cardamine</taxon>
    </lineage>
</organism>
<feature type="coiled-coil region" evidence="1">
    <location>
        <begin position="238"/>
        <end position="304"/>
    </location>
</feature>
<dbReference type="Proteomes" id="UP001558713">
    <property type="component" value="Unassembled WGS sequence"/>
</dbReference>
<evidence type="ECO:0000313" key="4">
    <source>
        <dbReference type="Proteomes" id="UP001558713"/>
    </source>
</evidence>
<accession>A0ABD0Z6W4</accession>
<evidence type="ECO:0000256" key="1">
    <source>
        <dbReference type="SAM" id="Coils"/>
    </source>
</evidence>
<feature type="compositionally biased region" description="Basic and acidic residues" evidence="2">
    <location>
        <begin position="346"/>
        <end position="373"/>
    </location>
</feature>
<proteinExistence type="predicted"/>
<feature type="region of interest" description="Disordered" evidence="2">
    <location>
        <begin position="326"/>
        <end position="396"/>
    </location>
</feature>
<feature type="region of interest" description="Disordered" evidence="2">
    <location>
        <begin position="412"/>
        <end position="503"/>
    </location>
</feature>
<dbReference type="InterPro" id="IPR038745">
    <property type="entry name" value="AT4G37440-like"/>
</dbReference>
<dbReference type="CDD" id="cd11650">
    <property type="entry name" value="AT4G37440_like"/>
    <property type="match status" value="1"/>
</dbReference>
<comment type="caution">
    <text evidence="3">The sequence shown here is derived from an EMBL/GenBank/DDBJ whole genome shotgun (WGS) entry which is preliminary data.</text>
</comment>
<dbReference type="PANTHER" id="PTHR34057">
    <property type="entry name" value="ELONGATION FACTOR"/>
    <property type="match status" value="1"/>
</dbReference>
<reference evidence="3 4" key="1">
    <citation type="submission" date="2024-04" db="EMBL/GenBank/DDBJ databases">
        <title>Genome assembly C_amara_ONT_v2.</title>
        <authorList>
            <person name="Yant L."/>
            <person name="Moore C."/>
            <person name="Slenker M."/>
        </authorList>
    </citation>
    <scope>NUCLEOTIDE SEQUENCE [LARGE SCALE GENOMIC DNA]</scope>
    <source>
        <tissue evidence="3">Leaf</tissue>
    </source>
</reference>
<feature type="compositionally biased region" description="Basic and acidic residues" evidence="2">
    <location>
        <begin position="428"/>
        <end position="438"/>
    </location>
</feature>
<feature type="compositionally biased region" description="Basic residues" evidence="2">
    <location>
        <begin position="482"/>
        <end position="503"/>
    </location>
</feature>
<name>A0ABD0Z6W4_CARAN</name>
<dbReference type="EMBL" id="JBANAX010000877">
    <property type="protein sequence ID" value="KAL1190445.1"/>
    <property type="molecule type" value="Genomic_DNA"/>
</dbReference>
<sequence length="503" mass="57453">MEVKESKVEMDDSVNKEIGIEKSLMRCTSNFEDHSFYSVDDDLSEDRCGVTDGDDASVKKEVEDDEVDILGFNGNDEIEVSKCDDGTDGYSSSFGGTVSEHESEIGLNDQEADSMSCNDTSLPFWVRKKKLADHWRRFIQPITWRCKWIELKVKEFQKQALKYDKEIEESCQAKKLELEKLKSEEVGVKALSPLPCFTHKNQLKKRKRRKRVEETSDVPSFALNHNLFSYDECRKSFADALNDNSRNLDKRNKSSKDETLFCEEIPPLELREGDAYLEQILLKIEAAKSEARNLKIRVDKVLSENPCRFSPVNTLNLLGSADALTSSEQQKPQLIIETEDEEPIVSEEKPAEEPIVSEEKPVEEPIVSEEKPVESASVSSPDETPEDDETTDILLSEILASTRRDAKAKAIVLDEKLKKTEQASVEEGPSRDSVEEGPSRPARKRTQRNREIMTREETKPKRQRVSREKPKSNVMMASRFKLPNRKRKRGKRRSGSNGLRRRS</sequence>
<protein>
    <submittedName>
        <fullName evidence="3">Uncharacterized protein</fullName>
    </submittedName>
</protein>
<keyword evidence="1" id="KW-0175">Coiled coil</keyword>
<evidence type="ECO:0000256" key="2">
    <source>
        <dbReference type="SAM" id="MobiDB-lite"/>
    </source>
</evidence>
<feature type="compositionally biased region" description="Basic and acidic residues" evidence="2">
    <location>
        <begin position="412"/>
        <end position="421"/>
    </location>
</feature>